<comment type="pathway">
    <text evidence="2">Amino-acid biosynthesis; L-valine biosynthesis; L-valine from pyruvate: step 4/4.</text>
</comment>
<dbReference type="EMBL" id="FOUT01000008">
    <property type="protein sequence ID" value="SFN21517.1"/>
    <property type="molecule type" value="Genomic_DNA"/>
</dbReference>
<gene>
    <name evidence="9" type="ORF">SAMN05444143_10856</name>
</gene>
<dbReference type="PANTHER" id="PTHR42743:SF11">
    <property type="entry name" value="AMINODEOXYCHORISMATE LYASE"/>
    <property type="match status" value="1"/>
</dbReference>
<dbReference type="EC" id="2.6.1.42" evidence="5"/>
<evidence type="ECO:0000256" key="5">
    <source>
        <dbReference type="ARBA" id="ARBA00013053"/>
    </source>
</evidence>
<organism evidence="9 10">
    <name type="scientific">Flavobacterium succinicans</name>
    <dbReference type="NCBI Taxonomy" id="29536"/>
    <lineage>
        <taxon>Bacteria</taxon>
        <taxon>Pseudomonadati</taxon>
        <taxon>Bacteroidota</taxon>
        <taxon>Flavobacteriia</taxon>
        <taxon>Flavobacteriales</taxon>
        <taxon>Flavobacteriaceae</taxon>
        <taxon>Flavobacterium</taxon>
    </lineage>
</organism>
<dbReference type="SUPFAM" id="SSF56752">
    <property type="entry name" value="D-aminoacid aminotransferase-like PLP-dependent enzymes"/>
    <property type="match status" value="1"/>
</dbReference>
<keyword evidence="9" id="KW-0032">Aminotransferase</keyword>
<evidence type="ECO:0000256" key="6">
    <source>
        <dbReference type="ARBA" id="ARBA00048212"/>
    </source>
</evidence>
<evidence type="ECO:0000256" key="7">
    <source>
        <dbReference type="ARBA" id="ARBA00048798"/>
    </source>
</evidence>
<sequence length="278" mass="31372">MINFNGSLQETDANLLVQNRGFLYGDGVFETLKVVNGKILFFEDHYFRLMATMRIVRMEIPMDFTLEYLEEQILLLVKNNNLDSVARVRITVYRNDGGFYLPTDNSVSFIIQTSVLGNAAYSVSEGEYEVDLFKDFYITKQLLSSLKTTNKMIHITGSVFAKENDLQNCLLLNDSKNVVEALQGNLFMRMGNKLITPPISEGCLNGIMRKQILALAKKETDLEVVEAIISPFDLQKADELFVTNVIKGLQPITKYRKKIYSVQTAIVLTAALNKNAGI</sequence>
<dbReference type="Gene3D" id="3.30.470.10">
    <property type="match status" value="1"/>
</dbReference>
<comment type="catalytic activity">
    <reaction evidence="7">
        <text>L-isoleucine + 2-oxoglutarate = (S)-3-methyl-2-oxopentanoate + L-glutamate</text>
        <dbReference type="Rhea" id="RHEA:24801"/>
        <dbReference type="ChEBI" id="CHEBI:16810"/>
        <dbReference type="ChEBI" id="CHEBI:29985"/>
        <dbReference type="ChEBI" id="CHEBI:35146"/>
        <dbReference type="ChEBI" id="CHEBI:58045"/>
        <dbReference type="EC" id="2.6.1.42"/>
    </reaction>
</comment>
<evidence type="ECO:0000256" key="4">
    <source>
        <dbReference type="ARBA" id="ARBA00009320"/>
    </source>
</evidence>
<evidence type="ECO:0000313" key="10">
    <source>
        <dbReference type="Proteomes" id="UP000182961"/>
    </source>
</evidence>
<dbReference type="InterPro" id="IPR036038">
    <property type="entry name" value="Aminotransferase-like"/>
</dbReference>
<dbReference type="Gene3D" id="3.20.10.10">
    <property type="entry name" value="D-amino Acid Aminotransferase, subunit A, domain 2"/>
    <property type="match status" value="1"/>
</dbReference>
<evidence type="ECO:0000256" key="2">
    <source>
        <dbReference type="ARBA" id="ARBA00004931"/>
    </source>
</evidence>
<accession>A0A1I4X6J9</accession>
<dbReference type="RefSeq" id="WP_024981328.1">
    <property type="nucleotide sequence ID" value="NZ_CBCRUM010000005.1"/>
</dbReference>
<dbReference type="Proteomes" id="UP000182961">
    <property type="component" value="Unassembled WGS sequence"/>
</dbReference>
<evidence type="ECO:0000256" key="1">
    <source>
        <dbReference type="ARBA" id="ARBA00004824"/>
    </source>
</evidence>
<comment type="pathway">
    <text evidence="1">Amino-acid biosynthesis; L-isoleucine biosynthesis; L-isoleucine from 2-oxobutanoate: step 4/4.</text>
</comment>
<dbReference type="InterPro" id="IPR001544">
    <property type="entry name" value="Aminotrans_IV"/>
</dbReference>
<evidence type="ECO:0000256" key="3">
    <source>
        <dbReference type="ARBA" id="ARBA00005072"/>
    </source>
</evidence>
<evidence type="ECO:0000256" key="8">
    <source>
        <dbReference type="ARBA" id="ARBA00049229"/>
    </source>
</evidence>
<dbReference type="Pfam" id="PF01063">
    <property type="entry name" value="Aminotran_4"/>
    <property type="match status" value="1"/>
</dbReference>
<dbReference type="GO" id="GO:0046394">
    <property type="term" value="P:carboxylic acid biosynthetic process"/>
    <property type="evidence" value="ECO:0007669"/>
    <property type="project" value="UniProtKB-ARBA"/>
</dbReference>
<keyword evidence="9" id="KW-0808">Transferase</keyword>
<dbReference type="GO" id="GO:0004084">
    <property type="term" value="F:branched-chain-amino-acid transaminase activity"/>
    <property type="evidence" value="ECO:0007669"/>
    <property type="project" value="UniProtKB-EC"/>
</dbReference>
<dbReference type="InterPro" id="IPR043132">
    <property type="entry name" value="BCAT-like_C"/>
</dbReference>
<reference evidence="10" key="1">
    <citation type="submission" date="2016-10" db="EMBL/GenBank/DDBJ databases">
        <authorList>
            <person name="Varghese N."/>
            <person name="Submissions S."/>
        </authorList>
    </citation>
    <scope>NUCLEOTIDE SEQUENCE [LARGE SCALE GENOMIC DNA]</scope>
    <source>
        <strain evidence="10">DSM 4002</strain>
    </source>
</reference>
<dbReference type="AlphaFoldDB" id="A0A1I4X6J9"/>
<comment type="catalytic activity">
    <reaction evidence="6">
        <text>L-valine + 2-oxoglutarate = 3-methyl-2-oxobutanoate + L-glutamate</text>
        <dbReference type="Rhea" id="RHEA:24813"/>
        <dbReference type="ChEBI" id="CHEBI:11851"/>
        <dbReference type="ChEBI" id="CHEBI:16810"/>
        <dbReference type="ChEBI" id="CHEBI:29985"/>
        <dbReference type="ChEBI" id="CHEBI:57762"/>
        <dbReference type="EC" id="2.6.1.42"/>
    </reaction>
</comment>
<proteinExistence type="inferred from homology"/>
<comment type="catalytic activity">
    <reaction evidence="8">
        <text>L-leucine + 2-oxoglutarate = 4-methyl-2-oxopentanoate + L-glutamate</text>
        <dbReference type="Rhea" id="RHEA:18321"/>
        <dbReference type="ChEBI" id="CHEBI:16810"/>
        <dbReference type="ChEBI" id="CHEBI:17865"/>
        <dbReference type="ChEBI" id="CHEBI:29985"/>
        <dbReference type="ChEBI" id="CHEBI:57427"/>
        <dbReference type="EC" id="2.6.1.42"/>
    </reaction>
</comment>
<dbReference type="CDD" id="cd00449">
    <property type="entry name" value="PLPDE_IV"/>
    <property type="match status" value="1"/>
</dbReference>
<dbReference type="STRING" id="29536.FLB_05640"/>
<name>A0A1I4X6J9_9FLAO</name>
<comment type="similarity">
    <text evidence="4">Belongs to the class-IV pyridoxal-phosphate-dependent aminotransferase family.</text>
</comment>
<keyword evidence="10" id="KW-1185">Reference proteome</keyword>
<dbReference type="PANTHER" id="PTHR42743">
    <property type="entry name" value="AMINO-ACID AMINOTRANSFERASE"/>
    <property type="match status" value="1"/>
</dbReference>
<dbReference type="InterPro" id="IPR050571">
    <property type="entry name" value="Class-IV_PLP-Dep_Aminotrnsfr"/>
</dbReference>
<protein>
    <recommendedName>
        <fullName evidence="5">branched-chain-amino-acid transaminase</fullName>
        <ecNumber evidence="5">2.6.1.42</ecNumber>
    </recommendedName>
</protein>
<dbReference type="InterPro" id="IPR043131">
    <property type="entry name" value="BCAT-like_N"/>
</dbReference>
<comment type="pathway">
    <text evidence="3">Amino-acid biosynthesis; L-leucine biosynthesis; L-leucine from 3-methyl-2-oxobutanoate: step 4/4.</text>
</comment>
<evidence type="ECO:0000313" key="9">
    <source>
        <dbReference type="EMBL" id="SFN21517.1"/>
    </source>
</evidence>
<dbReference type="eggNOG" id="COG0115">
    <property type="taxonomic scope" value="Bacteria"/>
</dbReference>